<dbReference type="AlphaFoldDB" id="A0A6A5QWJ3"/>
<dbReference type="PANTHER" id="PTHR34071:SF2">
    <property type="entry name" value="FLAVIN-NUCLEOTIDE-BINDING PROTEIN"/>
    <property type="match status" value="1"/>
</dbReference>
<name>A0A6A5QWJ3_AMPQU</name>
<keyword evidence="2" id="KW-1185">Reference proteome</keyword>
<dbReference type="Proteomes" id="UP000800096">
    <property type="component" value="Unassembled WGS sequence"/>
</dbReference>
<proteinExistence type="predicted"/>
<reference evidence="1" key="1">
    <citation type="journal article" date="2020" name="Stud. Mycol.">
        <title>101 Dothideomycetes genomes: a test case for predicting lifestyles and emergence of pathogens.</title>
        <authorList>
            <person name="Haridas S."/>
            <person name="Albert R."/>
            <person name="Binder M."/>
            <person name="Bloem J."/>
            <person name="Labutti K."/>
            <person name="Salamov A."/>
            <person name="Andreopoulos B."/>
            <person name="Baker S."/>
            <person name="Barry K."/>
            <person name="Bills G."/>
            <person name="Bluhm B."/>
            <person name="Cannon C."/>
            <person name="Castanera R."/>
            <person name="Culley D."/>
            <person name="Daum C."/>
            <person name="Ezra D."/>
            <person name="Gonzalez J."/>
            <person name="Henrissat B."/>
            <person name="Kuo A."/>
            <person name="Liang C."/>
            <person name="Lipzen A."/>
            <person name="Lutzoni F."/>
            <person name="Magnuson J."/>
            <person name="Mondo S."/>
            <person name="Nolan M."/>
            <person name="Ohm R."/>
            <person name="Pangilinan J."/>
            <person name="Park H.-J."/>
            <person name="Ramirez L."/>
            <person name="Alfaro M."/>
            <person name="Sun H."/>
            <person name="Tritt A."/>
            <person name="Yoshinaga Y."/>
            <person name="Zwiers L.-H."/>
            <person name="Turgeon B."/>
            <person name="Goodwin S."/>
            <person name="Spatafora J."/>
            <person name="Crous P."/>
            <person name="Grigoriev I."/>
        </authorList>
    </citation>
    <scope>NUCLEOTIDE SEQUENCE</scope>
    <source>
        <strain evidence="1">HMLAC05119</strain>
    </source>
</reference>
<evidence type="ECO:0000313" key="1">
    <source>
        <dbReference type="EMBL" id="KAF1918974.1"/>
    </source>
</evidence>
<accession>A0A6A5QWJ3</accession>
<dbReference type="Pfam" id="PF12900">
    <property type="entry name" value="Pyridox_ox_2"/>
    <property type="match status" value="1"/>
</dbReference>
<protein>
    <submittedName>
        <fullName evidence="1">Flavin-nucleotide-binding protein-like protein</fullName>
    </submittedName>
</protein>
<dbReference type="InterPro" id="IPR024747">
    <property type="entry name" value="Pyridox_Oxase-rel"/>
</dbReference>
<sequence>MDVYIHGYVSGRLFRKAAGPSTEREQGLPMTVSATFIDGLILSLTPFHNSCNYRSAVVYGHATPVTDEHEALYAMKLITDNMLPGRWDGSRIPPSAAELKSTSILKVSVVGGSAKIRTGGPSEDRADLQDKGLREKCWTGAVPYWGTWGEPVEGKENMCKEVEGYIETWRQRETGKARGYAFDAIGMDGKAE</sequence>
<dbReference type="InterPro" id="IPR012349">
    <property type="entry name" value="Split_barrel_FMN-bd"/>
</dbReference>
<dbReference type="EMBL" id="ML979133">
    <property type="protein sequence ID" value="KAF1918974.1"/>
    <property type="molecule type" value="Genomic_DNA"/>
</dbReference>
<dbReference type="OrthoDB" id="444432at2759"/>
<dbReference type="Gene3D" id="2.30.110.10">
    <property type="entry name" value="Electron Transport, Fmn-binding Protein, Chain A"/>
    <property type="match status" value="1"/>
</dbReference>
<evidence type="ECO:0000313" key="2">
    <source>
        <dbReference type="Proteomes" id="UP000800096"/>
    </source>
</evidence>
<organism evidence="1 2">
    <name type="scientific">Ampelomyces quisqualis</name>
    <name type="common">Powdery mildew agent</name>
    <dbReference type="NCBI Taxonomy" id="50730"/>
    <lineage>
        <taxon>Eukaryota</taxon>
        <taxon>Fungi</taxon>
        <taxon>Dikarya</taxon>
        <taxon>Ascomycota</taxon>
        <taxon>Pezizomycotina</taxon>
        <taxon>Dothideomycetes</taxon>
        <taxon>Pleosporomycetidae</taxon>
        <taxon>Pleosporales</taxon>
        <taxon>Pleosporineae</taxon>
        <taxon>Phaeosphaeriaceae</taxon>
        <taxon>Ampelomyces</taxon>
    </lineage>
</organism>
<gene>
    <name evidence="1" type="ORF">BDU57DRAFT_511790</name>
</gene>
<dbReference type="SUPFAM" id="SSF50475">
    <property type="entry name" value="FMN-binding split barrel"/>
    <property type="match status" value="1"/>
</dbReference>
<dbReference type="PANTHER" id="PTHR34071">
    <property type="entry name" value="5-NITROIMIDAZOLE ANTIBIOTICS RESISTANCE PROTEIN, NIMA-FAMILY-RELATED PROTEIN-RELATED"/>
    <property type="match status" value="1"/>
</dbReference>